<feature type="transmembrane region" description="Helical" evidence="1">
    <location>
        <begin position="244"/>
        <end position="261"/>
    </location>
</feature>
<accession>A0A135ZZW5</accession>
<sequence>MLIETIESIALQQTESFNIDIIVVSQTPEIQTCRLSDNQELPLQVFIRPAHETISSLRNFGVTQAKGEYLAFLDADVYLSANWAEQMLNELRANDGRIIVSAQQICHDNAPPLEKIRTFLSNVEIDKNVAFLPGRNLFMTRDAFHKIGFFPEHLVTCEDYYFTDKAAKLGQLFYTSAATYRHIGEDKEYKAMFDKEIWRGQSNIQSLSGRKVPLRELPSFFVPPAILILIIIAGILLIIGITKLAMLALALALLPVVVYSLRLQNIAKSEVAFAKVVLFYAVYFPARAIGTLVGVFKTIKIKQS</sequence>
<dbReference type="SUPFAM" id="SSF53448">
    <property type="entry name" value="Nucleotide-diphospho-sugar transferases"/>
    <property type="match status" value="1"/>
</dbReference>
<keyword evidence="3" id="KW-0808">Transferase</keyword>
<keyword evidence="1" id="KW-0472">Membrane</keyword>
<reference evidence="4" key="1">
    <citation type="submission" date="2016-02" db="EMBL/GenBank/DDBJ databases">
        <authorList>
            <person name="Schultz-Johansen M."/>
            <person name="Glaring M.A."/>
            <person name="Bech P.K."/>
            <person name="Stougaard P."/>
        </authorList>
    </citation>
    <scope>NUCLEOTIDE SEQUENCE [LARGE SCALE GENOMIC DNA]</scope>
    <source>
        <strain evidence="4">S66</strain>
    </source>
</reference>
<evidence type="ECO:0000256" key="1">
    <source>
        <dbReference type="SAM" id="Phobius"/>
    </source>
</evidence>
<dbReference type="EMBL" id="LSNE01000006">
    <property type="protein sequence ID" value="KXI28515.1"/>
    <property type="molecule type" value="Genomic_DNA"/>
</dbReference>
<name>A0A135ZZW5_9ALTE</name>
<proteinExistence type="predicted"/>
<dbReference type="CDD" id="cd00761">
    <property type="entry name" value="Glyco_tranf_GTA_type"/>
    <property type="match status" value="1"/>
</dbReference>
<keyword evidence="1" id="KW-0812">Transmembrane</keyword>
<dbReference type="STRING" id="1799789.AX660_15610"/>
<comment type="caution">
    <text evidence="3">The sequence shown here is derived from an EMBL/GenBank/DDBJ whole genome shotgun (WGS) entry which is preliminary data.</text>
</comment>
<dbReference type="InterPro" id="IPR001173">
    <property type="entry name" value="Glyco_trans_2-like"/>
</dbReference>
<keyword evidence="1" id="KW-1133">Transmembrane helix</keyword>
<evidence type="ECO:0000313" key="3">
    <source>
        <dbReference type="EMBL" id="KXI28515.1"/>
    </source>
</evidence>
<dbReference type="Gene3D" id="3.90.550.10">
    <property type="entry name" value="Spore Coat Polysaccharide Biosynthesis Protein SpsA, Chain A"/>
    <property type="match status" value="1"/>
</dbReference>
<organism evidence="3 4">
    <name type="scientific">Paraglaciecola hydrolytica</name>
    <dbReference type="NCBI Taxonomy" id="1799789"/>
    <lineage>
        <taxon>Bacteria</taxon>
        <taxon>Pseudomonadati</taxon>
        <taxon>Pseudomonadota</taxon>
        <taxon>Gammaproteobacteria</taxon>
        <taxon>Alteromonadales</taxon>
        <taxon>Alteromonadaceae</taxon>
        <taxon>Paraglaciecola</taxon>
    </lineage>
</organism>
<protein>
    <submittedName>
        <fullName evidence="3">Glycosyl transferase family A</fullName>
    </submittedName>
</protein>
<dbReference type="GO" id="GO:0016758">
    <property type="term" value="F:hexosyltransferase activity"/>
    <property type="evidence" value="ECO:0007669"/>
    <property type="project" value="UniProtKB-ARBA"/>
</dbReference>
<gene>
    <name evidence="3" type="ORF">AX660_15610</name>
</gene>
<keyword evidence="4" id="KW-1185">Reference proteome</keyword>
<feature type="transmembrane region" description="Helical" evidence="1">
    <location>
        <begin position="220"/>
        <end position="239"/>
    </location>
</feature>
<dbReference type="Pfam" id="PF00535">
    <property type="entry name" value="Glycos_transf_2"/>
    <property type="match status" value="1"/>
</dbReference>
<feature type="domain" description="Glycosyltransferase 2-like" evidence="2">
    <location>
        <begin position="2"/>
        <end position="147"/>
    </location>
</feature>
<evidence type="ECO:0000259" key="2">
    <source>
        <dbReference type="Pfam" id="PF00535"/>
    </source>
</evidence>
<dbReference type="AlphaFoldDB" id="A0A135ZZW5"/>
<dbReference type="Proteomes" id="UP000070299">
    <property type="component" value="Unassembled WGS sequence"/>
</dbReference>
<evidence type="ECO:0000313" key="4">
    <source>
        <dbReference type="Proteomes" id="UP000070299"/>
    </source>
</evidence>
<feature type="transmembrane region" description="Helical" evidence="1">
    <location>
        <begin position="273"/>
        <end position="296"/>
    </location>
</feature>
<dbReference type="InterPro" id="IPR029044">
    <property type="entry name" value="Nucleotide-diphossugar_trans"/>
</dbReference>
<dbReference type="PANTHER" id="PTHR22916">
    <property type="entry name" value="GLYCOSYLTRANSFERASE"/>
    <property type="match status" value="1"/>
</dbReference>